<dbReference type="InterPro" id="IPR032710">
    <property type="entry name" value="NTF2-like_dom_sf"/>
</dbReference>
<sequence>MTTAPSNATPSPIAASPSAPASPTPTPLPAAPVRALLDAVRRGDATAFTDLFGATGTVDDWGRTFTGRAAIRGWSDREFLGLDARLTVRRITAAGTALVVDIATTGGYNGPAALAFTLTADGRHLDRMRMTDE</sequence>
<organism evidence="3 4">
    <name type="scientific">Streptacidiphilus cavernicola</name>
    <dbReference type="NCBI Taxonomy" id="3342716"/>
    <lineage>
        <taxon>Bacteria</taxon>
        <taxon>Bacillati</taxon>
        <taxon>Actinomycetota</taxon>
        <taxon>Actinomycetes</taxon>
        <taxon>Kitasatosporales</taxon>
        <taxon>Streptomycetaceae</taxon>
        <taxon>Streptacidiphilus</taxon>
    </lineage>
</organism>
<gene>
    <name evidence="3" type="ORF">ACEZDE_01830</name>
</gene>
<proteinExistence type="predicted"/>
<feature type="region of interest" description="Disordered" evidence="1">
    <location>
        <begin position="1"/>
        <end position="30"/>
    </location>
</feature>
<evidence type="ECO:0000313" key="4">
    <source>
        <dbReference type="Proteomes" id="UP001592531"/>
    </source>
</evidence>
<comment type="caution">
    <text evidence="3">The sequence shown here is derived from an EMBL/GenBank/DDBJ whole genome shotgun (WGS) entry which is preliminary data.</text>
</comment>
<evidence type="ECO:0000256" key="1">
    <source>
        <dbReference type="SAM" id="MobiDB-lite"/>
    </source>
</evidence>
<dbReference type="Proteomes" id="UP001592531">
    <property type="component" value="Unassembled WGS sequence"/>
</dbReference>
<feature type="compositionally biased region" description="Pro residues" evidence="1">
    <location>
        <begin position="20"/>
        <end position="30"/>
    </location>
</feature>
<dbReference type="Gene3D" id="3.10.450.50">
    <property type="match status" value="1"/>
</dbReference>
<feature type="compositionally biased region" description="Low complexity" evidence="1">
    <location>
        <begin position="1"/>
        <end position="19"/>
    </location>
</feature>
<feature type="domain" description="SnoaL-like" evidence="2">
    <location>
        <begin position="33"/>
        <end position="115"/>
    </location>
</feature>
<dbReference type="InterPro" id="IPR037401">
    <property type="entry name" value="SnoaL-like"/>
</dbReference>
<reference evidence="3 4" key="1">
    <citation type="submission" date="2024-09" db="EMBL/GenBank/DDBJ databases">
        <authorList>
            <person name="Lee S.D."/>
        </authorList>
    </citation>
    <scope>NUCLEOTIDE SEQUENCE [LARGE SCALE GENOMIC DNA]</scope>
    <source>
        <strain evidence="3 4">N8-3</strain>
    </source>
</reference>
<evidence type="ECO:0000259" key="2">
    <source>
        <dbReference type="Pfam" id="PF12680"/>
    </source>
</evidence>
<accession>A0ABV6VNU8</accession>
<protein>
    <submittedName>
        <fullName evidence="3">Nuclear transport factor 2 family protein</fullName>
    </submittedName>
</protein>
<name>A0ABV6VNU8_9ACTN</name>
<evidence type="ECO:0000313" key="3">
    <source>
        <dbReference type="EMBL" id="MFC1415391.1"/>
    </source>
</evidence>
<dbReference type="SUPFAM" id="SSF54427">
    <property type="entry name" value="NTF2-like"/>
    <property type="match status" value="1"/>
</dbReference>
<keyword evidence="4" id="KW-1185">Reference proteome</keyword>
<dbReference type="RefSeq" id="WP_380530988.1">
    <property type="nucleotide sequence ID" value="NZ_JBHFAB010000001.1"/>
</dbReference>
<dbReference type="EMBL" id="JBHFAB010000001">
    <property type="protein sequence ID" value="MFC1415391.1"/>
    <property type="molecule type" value="Genomic_DNA"/>
</dbReference>
<dbReference type="Pfam" id="PF12680">
    <property type="entry name" value="SnoaL_2"/>
    <property type="match status" value="1"/>
</dbReference>